<evidence type="ECO:0000313" key="2">
    <source>
        <dbReference type="EMBL" id="KAK7536746.1"/>
    </source>
</evidence>
<dbReference type="EMBL" id="JBBPEH010000006">
    <property type="protein sequence ID" value="KAK7536746.1"/>
    <property type="molecule type" value="Genomic_DNA"/>
</dbReference>
<evidence type="ECO:0000256" key="1">
    <source>
        <dbReference type="SAM" id="MobiDB-lite"/>
    </source>
</evidence>
<sequence>MRLSLVEGRCATAGVAPHRQRIGPCRRRDSAPWHHQPTNDGHDSRNPAFLQGQPHNRQRIKQDESSSEPSDRAVTVLCVLLAVQARPGRRPLAHRTEAKLASRLSASSRLFVVFRSNQSTTKGPHASLDTVSEGVSATRVVLIVSFPSAPTAPRALLFLRKVCCEMLGRRATPPRPTRASSAEAASTTNYMCSNVGACSSCVGAVLPRAASSLCQQSNNHDGG</sequence>
<gene>
    <name evidence="2" type="ORF">J3D65DRAFT_352934</name>
</gene>
<dbReference type="GeneID" id="92028466"/>
<protein>
    <submittedName>
        <fullName evidence="2">Uncharacterized protein</fullName>
    </submittedName>
</protein>
<name>A0ABR1LQG3_9PEZI</name>
<keyword evidence="3" id="KW-1185">Reference proteome</keyword>
<comment type="caution">
    <text evidence="2">The sequence shown here is derived from an EMBL/GenBank/DDBJ whole genome shotgun (WGS) entry which is preliminary data.</text>
</comment>
<organism evidence="2 3">
    <name type="scientific">Phyllosticta citribraziliensis</name>
    <dbReference type="NCBI Taxonomy" id="989973"/>
    <lineage>
        <taxon>Eukaryota</taxon>
        <taxon>Fungi</taxon>
        <taxon>Dikarya</taxon>
        <taxon>Ascomycota</taxon>
        <taxon>Pezizomycotina</taxon>
        <taxon>Dothideomycetes</taxon>
        <taxon>Dothideomycetes incertae sedis</taxon>
        <taxon>Botryosphaeriales</taxon>
        <taxon>Phyllostictaceae</taxon>
        <taxon>Phyllosticta</taxon>
    </lineage>
</organism>
<reference evidence="2 3" key="1">
    <citation type="submission" date="2024-04" db="EMBL/GenBank/DDBJ databases">
        <title>Phyllosticta paracitricarpa is synonymous to the EU quarantine fungus P. citricarpa based on phylogenomic analyses.</title>
        <authorList>
            <consortium name="Lawrence Berkeley National Laboratory"/>
            <person name="Van ingen-buijs V.A."/>
            <person name="Van westerhoven A.C."/>
            <person name="Haridas S."/>
            <person name="Skiadas P."/>
            <person name="Martin F."/>
            <person name="Groenewald J.Z."/>
            <person name="Crous P.W."/>
            <person name="Seidl M.F."/>
        </authorList>
    </citation>
    <scope>NUCLEOTIDE SEQUENCE [LARGE SCALE GENOMIC DNA]</scope>
    <source>
        <strain evidence="2 3">CPC 17464</strain>
    </source>
</reference>
<accession>A0ABR1LQG3</accession>
<evidence type="ECO:0000313" key="3">
    <source>
        <dbReference type="Proteomes" id="UP001360953"/>
    </source>
</evidence>
<proteinExistence type="predicted"/>
<dbReference type="Proteomes" id="UP001360953">
    <property type="component" value="Unassembled WGS sequence"/>
</dbReference>
<feature type="region of interest" description="Disordered" evidence="1">
    <location>
        <begin position="12"/>
        <end position="69"/>
    </location>
</feature>
<dbReference type="RefSeq" id="XP_066654897.1">
    <property type="nucleotide sequence ID" value="XM_066795560.1"/>
</dbReference>